<gene>
    <name evidence="1" type="ORF">FHR27_003125</name>
</gene>
<evidence type="ECO:0000313" key="2">
    <source>
        <dbReference type="Proteomes" id="UP000578688"/>
    </source>
</evidence>
<sequence length="100" mass="11303">MKEFEVNCINKLNRDSQHEGITHIGNSNGSWRLTRASAVKRIEAKTESYYTVDAKSGSRAYIGVVREDGKDPYLRTYADKKWNNNLLAQSECGDSCKIIS</sequence>
<evidence type="ECO:0008006" key="3">
    <source>
        <dbReference type="Google" id="ProtNLM"/>
    </source>
</evidence>
<dbReference type="Pfam" id="PF13031">
    <property type="entry name" value="DUF3892"/>
    <property type="match status" value="1"/>
</dbReference>
<name>A0A7Y9XNF9_9GAMM</name>
<accession>A0A7Y9XNF9</accession>
<dbReference type="RefSeq" id="WP_179539020.1">
    <property type="nucleotide sequence ID" value="NZ_JACBYV010000001.1"/>
</dbReference>
<protein>
    <recommendedName>
        <fullName evidence="3">DUF3892 domain-containing protein</fullName>
    </recommendedName>
</protein>
<keyword evidence="2" id="KW-1185">Reference proteome</keyword>
<organism evidence="1 2">
    <name type="scientific">Phytopseudomonas flavescens</name>
    <dbReference type="NCBI Taxonomy" id="29435"/>
    <lineage>
        <taxon>Bacteria</taxon>
        <taxon>Pseudomonadati</taxon>
        <taxon>Pseudomonadota</taxon>
        <taxon>Gammaproteobacteria</taxon>
        <taxon>Pseudomonadales</taxon>
        <taxon>Pseudomonadaceae</taxon>
        <taxon>Phytopseudomonas</taxon>
    </lineage>
</organism>
<dbReference type="EMBL" id="JACBYV010000001">
    <property type="protein sequence ID" value="NYH74515.1"/>
    <property type="molecule type" value="Genomic_DNA"/>
</dbReference>
<dbReference type="AlphaFoldDB" id="A0A7Y9XNF9"/>
<comment type="caution">
    <text evidence="1">The sequence shown here is derived from an EMBL/GenBank/DDBJ whole genome shotgun (WGS) entry which is preliminary data.</text>
</comment>
<reference evidence="1 2" key="1">
    <citation type="submission" date="2020-07" db="EMBL/GenBank/DDBJ databases">
        <title>Genomic analyses of the natural microbiome of Caenorhabditis elegans.</title>
        <authorList>
            <person name="Samuel B."/>
        </authorList>
    </citation>
    <scope>NUCLEOTIDE SEQUENCE [LARGE SCALE GENOMIC DNA]</scope>
    <source>
        <strain evidence="1 2">BIGb0408</strain>
    </source>
</reference>
<dbReference type="Proteomes" id="UP000578688">
    <property type="component" value="Unassembled WGS sequence"/>
</dbReference>
<dbReference type="InterPro" id="IPR024997">
    <property type="entry name" value="DUF3892"/>
</dbReference>
<proteinExistence type="predicted"/>
<evidence type="ECO:0000313" key="1">
    <source>
        <dbReference type="EMBL" id="NYH74515.1"/>
    </source>
</evidence>